<comment type="subcellular location">
    <subcellularLocation>
        <location evidence="1">Cell membrane</location>
        <topology evidence="1">Multi-pass membrane protein</topology>
    </subcellularLocation>
</comment>
<feature type="transmembrane region" description="Helical" evidence="7">
    <location>
        <begin position="131"/>
        <end position="150"/>
    </location>
</feature>
<evidence type="ECO:0000313" key="10">
    <source>
        <dbReference type="Proteomes" id="UP000236732"/>
    </source>
</evidence>
<dbReference type="Pfam" id="PF07690">
    <property type="entry name" value="MFS_1"/>
    <property type="match status" value="1"/>
</dbReference>
<evidence type="ECO:0000256" key="1">
    <source>
        <dbReference type="ARBA" id="ARBA00004651"/>
    </source>
</evidence>
<protein>
    <submittedName>
        <fullName evidence="9">Predicted arabinose efflux permease, MFS family</fullName>
    </submittedName>
</protein>
<feature type="transmembrane region" description="Helical" evidence="7">
    <location>
        <begin position="73"/>
        <end position="92"/>
    </location>
</feature>
<sequence>MSRTGLSIKIVGGCYAAGMAANTVPTPLYPLYQQRDQLDVSMVTLVYGVYAAGVLASLLMVGRVSDHVGRRPVLVASVAVQALGIVAFVLWPGLAGLLVARVLSGLAVGILTPTASAYLADLYADAGPDRAARVGTAANFGGLAAGPLMAGTLGQWAPAPLVLPHLVHAALLAWAFAGLRLVPETRIAVSGWRYHPQRPAIPDSGRGLFWSAAWGNLLAFAVLGIFVGMVPEFLAAIGHGGSPALSGAAVSAVLAAGAVTQLFTDRLKRTRLVVSSLVLLLCGLTLGTVAIWTSGLVIFLLGGVLCGGGAGLLFKVSLATGTTLSYGGHERAGVLATLFLAAYVGMSVPVIGLGVAARHADARVALTGFTILATCVLGGVAPGLLRRHPSRLAGNAVRCQKVHRLPDN</sequence>
<dbReference type="EMBL" id="FNVT01000003">
    <property type="protein sequence ID" value="SEG63018.1"/>
    <property type="molecule type" value="Genomic_DNA"/>
</dbReference>
<dbReference type="AlphaFoldDB" id="A0A1H6BQN6"/>
<dbReference type="PROSITE" id="PS00216">
    <property type="entry name" value="SUGAR_TRANSPORT_1"/>
    <property type="match status" value="1"/>
</dbReference>
<dbReference type="InterPro" id="IPR005829">
    <property type="entry name" value="Sugar_transporter_CS"/>
</dbReference>
<keyword evidence="3" id="KW-1003">Cell membrane</keyword>
<dbReference type="PROSITE" id="PS50850">
    <property type="entry name" value="MFS"/>
    <property type="match status" value="1"/>
</dbReference>
<dbReference type="InterPro" id="IPR020846">
    <property type="entry name" value="MFS_dom"/>
</dbReference>
<dbReference type="PANTHER" id="PTHR23517:SF13">
    <property type="entry name" value="MAJOR FACILITATOR SUPERFAMILY MFS_1"/>
    <property type="match status" value="1"/>
</dbReference>
<evidence type="ECO:0000256" key="2">
    <source>
        <dbReference type="ARBA" id="ARBA00022448"/>
    </source>
</evidence>
<dbReference type="Gene3D" id="1.20.1250.20">
    <property type="entry name" value="MFS general substrate transporter like domains"/>
    <property type="match status" value="1"/>
</dbReference>
<feature type="transmembrane region" description="Helical" evidence="7">
    <location>
        <begin position="272"/>
        <end position="292"/>
    </location>
</feature>
<dbReference type="PANTHER" id="PTHR23517">
    <property type="entry name" value="RESISTANCE PROTEIN MDTM, PUTATIVE-RELATED-RELATED"/>
    <property type="match status" value="1"/>
</dbReference>
<dbReference type="InterPro" id="IPR050171">
    <property type="entry name" value="MFS_Transporters"/>
</dbReference>
<keyword evidence="10" id="KW-1185">Reference proteome</keyword>
<name>A0A1H6BQN6_9ACTN</name>
<evidence type="ECO:0000256" key="6">
    <source>
        <dbReference type="ARBA" id="ARBA00023136"/>
    </source>
</evidence>
<evidence type="ECO:0000256" key="7">
    <source>
        <dbReference type="SAM" id="Phobius"/>
    </source>
</evidence>
<keyword evidence="4 7" id="KW-0812">Transmembrane</keyword>
<dbReference type="SUPFAM" id="SSF103473">
    <property type="entry name" value="MFS general substrate transporter"/>
    <property type="match status" value="1"/>
</dbReference>
<organism evidence="9 10">
    <name type="scientific">Nonomuraea solani</name>
    <dbReference type="NCBI Taxonomy" id="1144553"/>
    <lineage>
        <taxon>Bacteria</taxon>
        <taxon>Bacillati</taxon>
        <taxon>Actinomycetota</taxon>
        <taxon>Actinomycetes</taxon>
        <taxon>Streptosporangiales</taxon>
        <taxon>Streptosporangiaceae</taxon>
        <taxon>Nonomuraea</taxon>
    </lineage>
</organism>
<dbReference type="GO" id="GO:0005886">
    <property type="term" value="C:plasma membrane"/>
    <property type="evidence" value="ECO:0007669"/>
    <property type="project" value="UniProtKB-SubCell"/>
</dbReference>
<feature type="transmembrane region" description="Helical" evidence="7">
    <location>
        <begin position="98"/>
        <end position="119"/>
    </location>
</feature>
<feature type="transmembrane region" description="Helical" evidence="7">
    <location>
        <begin position="242"/>
        <end position="260"/>
    </location>
</feature>
<dbReference type="OrthoDB" id="3177957at2"/>
<evidence type="ECO:0000313" key="9">
    <source>
        <dbReference type="EMBL" id="SEG63018.1"/>
    </source>
</evidence>
<gene>
    <name evidence="9" type="ORF">SAMN05444920_103570</name>
</gene>
<evidence type="ECO:0000256" key="4">
    <source>
        <dbReference type="ARBA" id="ARBA00022692"/>
    </source>
</evidence>
<dbReference type="InterPro" id="IPR011701">
    <property type="entry name" value="MFS"/>
</dbReference>
<accession>A0A1H6BQN6</accession>
<evidence type="ECO:0000259" key="8">
    <source>
        <dbReference type="PROSITE" id="PS50850"/>
    </source>
</evidence>
<feature type="transmembrane region" description="Helical" evidence="7">
    <location>
        <begin position="208"/>
        <end position="230"/>
    </location>
</feature>
<feature type="transmembrane region" description="Helical" evidence="7">
    <location>
        <begin position="332"/>
        <end position="356"/>
    </location>
</feature>
<keyword evidence="2" id="KW-0813">Transport</keyword>
<feature type="transmembrane region" description="Helical" evidence="7">
    <location>
        <begin position="362"/>
        <end position="385"/>
    </location>
</feature>
<dbReference type="InterPro" id="IPR036259">
    <property type="entry name" value="MFS_trans_sf"/>
</dbReference>
<feature type="transmembrane region" description="Helical" evidence="7">
    <location>
        <begin position="298"/>
        <end position="320"/>
    </location>
</feature>
<dbReference type="RefSeq" id="WP_160150275.1">
    <property type="nucleotide sequence ID" value="NZ_FNVT01000003.1"/>
</dbReference>
<dbReference type="GO" id="GO:0022857">
    <property type="term" value="F:transmembrane transporter activity"/>
    <property type="evidence" value="ECO:0007669"/>
    <property type="project" value="InterPro"/>
</dbReference>
<feature type="transmembrane region" description="Helical" evidence="7">
    <location>
        <begin position="40"/>
        <end position="61"/>
    </location>
</feature>
<proteinExistence type="predicted"/>
<keyword evidence="5 7" id="KW-1133">Transmembrane helix</keyword>
<feature type="transmembrane region" description="Helical" evidence="7">
    <location>
        <begin position="162"/>
        <end position="182"/>
    </location>
</feature>
<reference evidence="9 10" key="1">
    <citation type="submission" date="2016-10" db="EMBL/GenBank/DDBJ databases">
        <authorList>
            <person name="de Groot N.N."/>
        </authorList>
    </citation>
    <scope>NUCLEOTIDE SEQUENCE [LARGE SCALE GENOMIC DNA]</scope>
    <source>
        <strain evidence="9 10">CGMCC 4.7037</strain>
    </source>
</reference>
<keyword evidence="6 7" id="KW-0472">Membrane</keyword>
<feature type="domain" description="Major facilitator superfamily (MFS) profile" evidence="8">
    <location>
        <begin position="6"/>
        <end position="408"/>
    </location>
</feature>
<dbReference type="Proteomes" id="UP000236732">
    <property type="component" value="Unassembled WGS sequence"/>
</dbReference>
<evidence type="ECO:0000256" key="3">
    <source>
        <dbReference type="ARBA" id="ARBA00022475"/>
    </source>
</evidence>
<evidence type="ECO:0000256" key="5">
    <source>
        <dbReference type="ARBA" id="ARBA00022989"/>
    </source>
</evidence>